<dbReference type="GeneID" id="33561223"/>
<name>A0A1Y2GIF9_9FUNG</name>
<keyword evidence="1" id="KW-0479">Metal-binding</keyword>
<keyword evidence="3" id="KW-0862">Zinc</keyword>
<feature type="region of interest" description="Disordered" evidence="4">
    <location>
        <begin position="1"/>
        <end position="50"/>
    </location>
</feature>
<dbReference type="GO" id="GO:0016567">
    <property type="term" value="P:protein ubiquitination"/>
    <property type="evidence" value="ECO:0007669"/>
    <property type="project" value="TreeGrafter"/>
</dbReference>
<keyword evidence="2" id="KW-0863">Zinc-finger</keyword>
<sequence length="248" mass="27684">MSAPSHTRHTQGTLHSHSSTNGAAVVGNTVPTTGSASSSTPTPPVPHIPKYTRLSAAGVESKPTQLKDGDVVQLGVDYQGGTQEIYRCVKMRLELNRSWQQQPNAFRMNTLKAIRSLTTANAASSTDCCICLFRIASFQSLFVAPFLCVSLQMHPTSFNGQHPGFYVHSAGHLLILMTVSKSMNQLRRKYLPKKWPLRLKIQLADKRKFLMIEIAKGLKPMHLHLRQNWHTRFNLGHLPRAGYCQRSL</sequence>
<evidence type="ECO:0000313" key="5">
    <source>
        <dbReference type="EMBL" id="ORZ11792.1"/>
    </source>
</evidence>
<dbReference type="EMBL" id="MCFF01000027">
    <property type="protein sequence ID" value="ORZ11792.1"/>
    <property type="molecule type" value="Genomic_DNA"/>
</dbReference>
<dbReference type="STRING" id="64571.A0A1Y2GIF9"/>
<dbReference type="GO" id="GO:0032153">
    <property type="term" value="C:cell division site"/>
    <property type="evidence" value="ECO:0007669"/>
    <property type="project" value="TreeGrafter"/>
</dbReference>
<dbReference type="GO" id="GO:0005829">
    <property type="term" value="C:cytosol"/>
    <property type="evidence" value="ECO:0007669"/>
    <property type="project" value="TreeGrafter"/>
</dbReference>
<evidence type="ECO:0000256" key="2">
    <source>
        <dbReference type="ARBA" id="ARBA00022771"/>
    </source>
</evidence>
<dbReference type="Proteomes" id="UP000193648">
    <property type="component" value="Unassembled WGS sequence"/>
</dbReference>
<feature type="compositionally biased region" description="Polar residues" evidence="4">
    <location>
        <begin position="10"/>
        <end position="22"/>
    </location>
</feature>
<dbReference type="GO" id="GO:0008270">
    <property type="term" value="F:zinc ion binding"/>
    <property type="evidence" value="ECO:0007669"/>
    <property type="project" value="UniProtKB-KW"/>
</dbReference>
<evidence type="ECO:0000256" key="4">
    <source>
        <dbReference type="SAM" id="MobiDB-lite"/>
    </source>
</evidence>
<organism evidence="5 6">
    <name type="scientific">Lobosporangium transversale</name>
    <dbReference type="NCBI Taxonomy" id="64571"/>
    <lineage>
        <taxon>Eukaryota</taxon>
        <taxon>Fungi</taxon>
        <taxon>Fungi incertae sedis</taxon>
        <taxon>Mucoromycota</taxon>
        <taxon>Mortierellomycotina</taxon>
        <taxon>Mortierellomycetes</taxon>
        <taxon>Mortierellales</taxon>
        <taxon>Mortierellaceae</taxon>
        <taxon>Lobosporangium</taxon>
    </lineage>
</organism>
<evidence type="ECO:0000313" key="6">
    <source>
        <dbReference type="Proteomes" id="UP000193648"/>
    </source>
</evidence>
<dbReference type="PANTHER" id="PTHR15067">
    <property type="entry name" value="E3 UBIQUITIN-PROTEIN LIGASE RNF8"/>
    <property type="match status" value="1"/>
</dbReference>
<protein>
    <submittedName>
        <fullName evidence="5">Uncharacterized protein</fullName>
    </submittedName>
</protein>
<gene>
    <name evidence="5" type="ORF">BCR41DRAFT_109956</name>
</gene>
<dbReference type="InParanoid" id="A0A1Y2GIF9"/>
<dbReference type="GO" id="GO:0006511">
    <property type="term" value="P:ubiquitin-dependent protein catabolic process"/>
    <property type="evidence" value="ECO:0007669"/>
    <property type="project" value="TreeGrafter"/>
</dbReference>
<dbReference type="RefSeq" id="XP_021879889.1">
    <property type="nucleotide sequence ID" value="XM_022019378.1"/>
</dbReference>
<keyword evidence="6" id="KW-1185">Reference proteome</keyword>
<dbReference type="OrthoDB" id="687730at2759"/>
<evidence type="ECO:0000256" key="1">
    <source>
        <dbReference type="ARBA" id="ARBA00022723"/>
    </source>
</evidence>
<dbReference type="GO" id="GO:0000151">
    <property type="term" value="C:ubiquitin ligase complex"/>
    <property type="evidence" value="ECO:0007669"/>
    <property type="project" value="TreeGrafter"/>
</dbReference>
<proteinExistence type="predicted"/>
<reference evidence="5 6" key="1">
    <citation type="submission" date="2016-07" db="EMBL/GenBank/DDBJ databases">
        <title>Pervasive Adenine N6-methylation of Active Genes in Fungi.</title>
        <authorList>
            <consortium name="DOE Joint Genome Institute"/>
            <person name="Mondo S.J."/>
            <person name="Dannebaum R.O."/>
            <person name="Kuo R.C."/>
            <person name="Labutti K."/>
            <person name="Haridas S."/>
            <person name="Kuo A."/>
            <person name="Salamov A."/>
            <person name="Ahrendt S.R."/>
            <person name="Lipzen A."/>
            <person name="Sullivan W."/>
            <person name="Andreopoulos W.B."/>
            <person name="Clum A."/>
            <person name="Lindquist E."/>
            <person name="Daum C."/>
            <person name="Ramamoorthy G.K."/>
            <person name="Gryganskyi A."/>
            <person name="Culley D."/>
            <person name="Magnuson J.K."/>
            <person name="James T.Y."/>
            <person name="O'Malley M.A."/>
            <person name="Stajich J.E."/>
            <person name="Spatafora J.W."/>
            <person name="Visel A."/>
            <person name="Grigoriev I.V."/>
        </authorList>
    </citation>
    <scope>NUCLEOTIDE SEQUENCE [LARGE SCALE GENOMIC DNA]</scope>
    <source>
        <strain evidence="5 6">NRRL 3116</strain>
    </source>
</reference>
<accession>A0A1Y2GIF9</accession>
<dbReference type="GO" id="GO:0061630">
    <property type="term" value="F:ubiquitin protein ligase activity"/>
    <property type="evidence" value="ECO:0007669"/>
    <property type="project" value="TreeGrafter"/>
</dbReference>
<comment type="caution">
    <text evidence="5">The sequence shown here is derived from an EMBL/GenBank/DDBJ whole genome shotgun (WGS) entry which is preliminary data.</text>
</comment>
<evidence type="ECO:0000256" key="3">
    <source>
        <dbReference type="ARBA" id="ARBA00022833"/>
    </source>
</evidence>
<dbReference type="PANTHER" id="PTHR15067:SF7">
    <property type="entry name" value="E3 UBIQUITIN-PROTEIN LIGASE DMA1-RELATED"/>
    <property type="match status" value="1"/>
</dbReference>
<feature type="compositionally biased region" description="Low complexity" evidence="4">
    <location>
        <begin position="29"/>
        <end position="40"/>
    </location>
</feature>
<dbReference type="AlphaFoldDB" id="A0A1Y2GIF9"/>